<sequence length="281" mass="31282">MSALHIVESHTRYWTQEKYPQFEESPASGQVYAVGAEAALPHMADEAVARNLIFVEWFKLHLRPTTLRSEQEISARVPPLPSGKTVIDVFADFLRYLYACARRYIVETHANGENLWSSLGSRIEFILSHPNGWEGNQQTKMRRAAVQGGLVPDDSTGHARIHFVTEGEASMNYCLNSGLAANSVKEGSCVMIVDAGGGTVDLSTYKFTKMVPLTIEEVVAPDYKLRNSVYRADIKAMLEYFDKSTKPLFKARNDACYIKFGSLGCSDSTVQIRRGQMLLSG</sequence>
<organism evidence="1 2">
    <name type="scientific">Wolfiporia cocos (strain MD-104)</name>
    <name type="common">Brown rot fungus</name>
    <dbReference type="NCBI Taxonomy" id="742152"/>
    <lineage>
        <taxon>Eukaryota</taxon>
        <taxon>Fungi</taxon>
        <taxon>Dikarya</taxon>
        <taxon>Basidiomycota</taxon>
        <taxon>Agaricomycotina</taxon>
        <taxon>Agaricomycetes</taxon>
        <taxon>Polyporales</taxon>
        <taxon>Phaeolaceae</taxon>
        <taxon>Wolfiporia</taxon>
    </lineage>
</organism>
<dbReference type="PANTHER" id="PTHR14187">
    <property type="entry name" value="ALPHA KINASE/ELONGATION FACTOR 2 KINASE"/>
    <property type="match status" value="1"/>
</dbReference>
<dbReference type="OrthoDB" id="2963168at2759"/>
<dbReference type="PANTHER" id="PTHR14187:SF5">
    <property type="entry name" value="HEAT SHOCK 70 KDA PROTEIN 12A"/>
    <property type="match status" value="1"/>
</dbReference>
<dbReference type="CDD" id="cd10170">
    <property type="entry name" value="ASKHA_NBD_HSP70"/>
    <property type="match status" value="1"/>
</dbReference>
<proteinExistence type="predicted"/>
<dbReference type="EMBL" id="KB467887">
    <property type="protein sequence ID" value="PCH36680.1"/>
    <property type="molecule type" value="Genomic_DNA"/>
</dbReference>
<protein>
    <recommendedName>
        <fullName evidence="3">Actin-like ATPase domain-containing protein</fullName>
    </recommendedName>
</protein>
<gene>
    <name evidence="1" type="ORF">WOLCODRAFT_20683</name>
</gene>
<name>A0A2H3J355_WOLCO</name>
<evidence type="ECO:0000313" key="2">
    <source>
        <dbReference type="Proteomes" id="UP000218811"/>
    </source>
</evidence>
<dbReference type="STRING" id="742152.A0A2H3J355"/>
<dbReference type="AlphaFoldDB" id="A0A2H3J355"/>
<dbReference type="Gene3D" id="3.30.420.40">
    <property type="match status" value="1"/>
</dbReference>
<dbReference type="Proteomes" id="UP000218811">
    <property type="component" value="Unassembled WGS sequence"/>
</dbReference>
<dbReference type="OMA" id="FVITHPN"/>
<accession>A0A2H3J355</accession>
<evidence type="ECO:0008006" key="3">
    <source>
        <dbReference type="Google" id="ProtNLM"/>
    </source>
</evidence>
<reference evidence="1 2" key="1">
    <citation type="journal article" date="2012" name="Science">
        <title>The Paleozoic origin of enzymatic lignin decomposition reconstructed from 31 fungal genomes.</title>
        <authorList>
            <person name="Floudas D."/>
            <person name="Binder M."/>
            <person name="Riley R."/>
            <person name="Barry K."/>
            <person name="Blanchette R.A."/>
            <person name="Henrissat B."/>
            <person name="Martinez A.T."/>
            <person name="Otillar R."/>
            <person name="Spatafora J.W."/>
            <person name="Yadav J.S."/>
            <person name="Aerts A."/>
            <person name="Benoit I."/>
            <person name="Boyd A."/>
            <person name="Carlson A."/>
            <person name="Copeland A."/>
            <person name="Coutinho P.M."/>
            <person name="de Vries R.P."/>
            <person name="Ferreira P."/>
            <person name="Findley K."/>
            <person name="Foster B."/>
            <person name="Gaskell J."/>
            <person name="Glotzer D."/>
            <person name="Gorecki P."/>
            <person name="Heitman J."/>
            <person name="Hesse C."/>
            <person name="Hori C."/>
            <person name="Igarashi K."/>
            <person name="Jurgens J.A."/>
            <person name="Kallen N."/>
            <person name="Kersten P."/>
            <person name="Kohler A."/>
            <person name="Kuees U."/>
            <person name="Kumar T.K.A."/>
            <person name="Kuo A."/>
            <person name="LaButti K."/>
            <person name="Larrondo L.F."/>
            <person name="Lindquist E."/>
            <person name="Ling A."/>
            <person name="Lombard V."/>
            <person name="Lucas S."/>
            <person name="Lundell T."/>
            <person name="Martin R."/>
            <person name="McLaughlin D.J."/>
            <person name="Morgenstern I."/>
            <person name="Morin E."/>
            <person name="Murat C."/>
            <person name="Nagy L.G."/>
            <person name="Nolan M."/>
            <person name="Ohm R.A."/>
            <person name="Patyshakuliyeva A."/>
            <person name="Rokas A."/>
            <person name="Ruiz-Duenas F.J."/>
            <person name="Sabat G."/>
            <person name="Salamov A."/>
            <person name="Samejima M."/>
            <person name="Schmutz J."/>
            <person name="Slot J.C."/>
            <person name="St John F."/>
            <person name="Stenlid J."/>
            <person name="Sun H."/>
            <person name="Sun S."/>
            <person name="Syed K."/>
            <person name="Tsang A."/>
            <person name="Wiebenga A."/>
            <person name="Young D."/>
            <person name="Pisabarro A."/>
            <person name="Eastwood D.C."/>
            <person name="Martin F."/>
            <person name="Cullen D."/>
            <person name="Grigoriev I.V."/>
            <person name="Hibbett D.S."/>
        </authorList>
    </citation>
    <scope>NUCLEOTIDE SEQUENCE [LARGE SCALE GENOMIC DNA]</scope>
    <source>
        <strain evidence="1 2">MD-104</strain>
    </source>
</reference>
<evidence type="ECO:0000313" key="1">
    <source>
        <dbReference type="EMBL" id="PCH36680.1"/>
    </source>
</evidence>
<keyword evidence="2" id="KW-1185">Reference proteome</keyword>